<dbReference type="AlphaFoldDB" id="A0A2W4UN88"/>
<evidence type="ECO:0000256" key="1">
    <source>
        <dbReference type="SAM" id="MobiDB-lite"/>
    </source>
</evidence>
<sequence>MPVTRQNSPAPYPQLTDLEPLAPWRPALSRALHRNHSQPFARYFQLATVKPDRTPANRTVVFRGFLANTNHLMMISDRRSQKTDQIHQNPNAEACWYFTKTREQFRLAGALTLITADTTDSDLRQARQQLWQSISDNARIQFAWPQPKAPRNQDDDESDNTDAFNPPPPNEKTPLDTFCLLLLTPHSVDYLSLRGDPQTRKLYRQVNQTWQTTSVNP</sequence>
<dbReference type="SUPFAM" id="SSF50475">
    <property type="entry name" value="FMN-binding split barrel"/>
    <property type="match status" value="1"/>
</dbReference>
<feature type="domain" description="Pyridoxamine 5'-phosphate oxidase Alr4036 family FMN-binding" evidence="2">
    <location>
        <begin position="22"/>
        <end position="114"/>
    </location>
</feature>
<reference evidence="4" key="1">
    <citation type="submission" date="2018-04" db="EMBL/GenBank/DDBJ databases">
        <authorList>
            <person name="Cornet L."/>
        </authorList>
    </citation>
    <scope>NUCLEOTIDE SEQUENCE [LARGE SCALE GENOMIC DNA]</scope>
</reference>
<evidence type="ECO:0000259" key="2">
    <source>
        <dbReference type="Pfam" id="PF12766"/>
    </source>
</evidence>
<dbReference type="GO" id="GO:0010181">
    <property type="term" value="F:FMN binding"/>
    <property type="evidence" value="ECO:0007669"/>
    <property type="project" value="InterPro"/>
</dbReference>
<evidence type="ECO:0000313" key="3">
    <source>
        <dbReference type="EMBL" id="PZO22846.1"/>
    </source>
</evidence>
<dbReference type="InterPro" id="IPR024015">
    <property type="entry name" value="Pyridox_Oxase_FMN-dep_Alr4036"/>
</dbReference>
<reference evidence="3 4" key="2">
    <citation type="submission" date="2018-06" db="EMBL/GenBank/DDBJ databases">
        <title>Metagenomic assembly of (sub)arctic Cyanobacteria and their associated microbiome from non-axenic cultures.</title>
        <authorList>
            <person name="Baurain D."/>
        </authorList>
    </citation>
    <scope>NUCLEOTIDE SEQUENCE [LARGE SCALE GENOMIC DNA]</scope>
    <source>
        <strain evidence="3">ULC129bin1</strain>
    </source>
</reference>
<dbReference type="PANTHER" id="PTHR28243">
    <property type="entry name" value="AGL049CP"/>
    <property type="match status" value="1"/>
</dbReference>
<dbReference type="InterPro" id="IPR012349">
    <property type="entry name" value="Split_barrel_FMN-bd"/>
</dbReference>
<dbReference type="InterPro" id="IPR024624">
    <property type="entry name" value="Pyridox_Oxase_Alr4036_FMN-bd"/>
</dbReference>
<comment type="caution">
    <text evidence="3">The sequence shown here is derived from an EMBL/GenBank/DDBJ whole genome shotgun (WGS) entry which is preliminary data.</text>
</comment>
<evidence type="ECO:0000313" key="4">
    <source>
        <dbReference type="Proteomes" id="UP000249354"/>
    </source>
</evidence>
<feature type="region of interest" description="Disordered" evidence="1">
    <location>
        <begin position="144"/>
        <end position="171"/>
    </location>
</feature>
<organism evidence="3 4">
    <name type="scientific">Leptolyngbya foveolarum</name>
    <dbReference type="NCBI Taxonomy" id="47253"/>
    <lineage>
        <taxon>Bacteria</taxon>
        <taxon>Bacillati</taxon>
        <taxon>Cyanobacteriota</taxon>
        <taxon>Cyanophyceae</taxon>
        <taxon>Leptolyngbyales</taxon>
        <taxon>Leptolyngbyaceae</taxon>
        <taxon>Leptolyngbya group</taxon>
        <taxon>Leptolyngbya</taxon>
    </lineage>
</organism>
<gene>
    <name evidence="3" type="ORF">DCF25_01720</name>
</gene>
<proteinExistence type="predicted"/>
<name>A0A2W4UN88_9CYAN</name>
<dbReference type="Gene3D" id="2.30.110.10">
    <property type="entry name" value="Electron Transport, Fmn-binding Protein, Chain A"/>
    <property type="match status" value="1"/>
</dbReference>
<dbReference type="EMBL" id="QBMC01000006">
    <property type="protein sequence ID" value="PZO22846.1"/>
    <property type="molecule type" value="Genomic_DNA"/>
</dbReference>
<dbReference type="Pfam" id="PF12766">
    <property type="entry name" value="Pyridox_oxase_2"/>
    <property type="match status" value="1"/>
</dbReference>
<dbReference type="Proteomes" id="UP000249354">
    <property type="component" value="Unassembled WGS sequence"/>
</dbReference>
<protein>
    <submittedName>
        <fullName evidence="3">Pyridoxamine 5'-phosphate oxidase</fullName>
    </submittedName>
</protein>
<dbReference type="PANTHER" id="PTHR28243:SF1">
    <property type="entry name" value="PYRIDOXAMINE 5'-PHOSPHATE OXIDASE ALR4036 FAMILY FMN-BINDING DOMAIN-CONTAINING PROTEIN"/>
    <property type="match status" value="1"/>
</dbReference>
<dbReference type="NCBIfam" id="TIGR04026">
    <property type="entry name" value="PPOX_FMN_cyano"/>
    <property type="match status" value="1"/>
</dbReference>
<accession>A0A2W4UN88</accession>